<accession>A0A1M7QSD1</accession>
<feature type="region of interest" description="Disordered" evidence="1">
    <location>
        <begin position="1"/>
        <end position="34"/>
    </location>
</feature>
<keyword evidence="3" id="KW-1185">Reference proteome</keyword>
<proteinExistence type="predicted"/>
<evidence type="ECO:0000313" key="3">
    <source>
        <dbReference type="Proteomes" id="UP000184184"/>
    </source>
</evidence>
<organism evidence="2 3">
    <name type="scientific">Gracilibacillus kekensis</name>
    <dbReference type="NCBI Taxonomy" id="1027249"/>
    <lineage>
        <taxon>Bacteria</taxon>
        <taxon>Bacillati</taxon>
        <taxon>Bacillota</taxon>
        <taxon>Bacilli</taxon>
        <taxon>Bacillales</taxon>
        <taxon>Bacillaceae</taxon>
        <taxon>Gracilibacillus</taxon>
    </lineage>
</organism>
<dbReference type="EMBL" id="FRCZ01000009">
    <property type="protein sequence ID" value="SHN34512.1"/>
    <property type="molecule type" value="Genomic_DNA"/>
</dbReference>
<dbReference type="AlphaFoldDB" id="A0A1M7QSD1"/>
<sequence length="34" mass="3753">MSNNNDEPDKPFNDAIDHQPKIEGSPAYKGGRLP</sequence>
<gene>
    <name evidence="2" type="ORF">SAMN05216179_3508</name>
</gene>
<name>A0A1M7QSD1_9BACI</name>
<feature type="compositionally biased region" description="Basic and acidic residues" evidence="1">
    <location>
        <begin position="7"/>
        <end position="21"/>
    </location>
</feature>
<dbReference type="Proteomes" id="UP000184184">
    <property type="component" value="Unassembled WGS sequence"/>
</dbReference>
<protein>
    <submittedName>
        <fullName evidence="2">Uncharacterized protein</fullName>
    </submittedName>
</protein>
<evidence type="ECO:0000313" key="2">
    <source>
        <dbReference type="EMBL" id="SHN34512.1"/>
    </source>
</evidence>
<reference evidence="2 3" key="1">
    <citation type="submission" date="2016-11" db="EMBL/GenBank/DDBJ databases">
        <authorList>
            <person name="Jaros S."/>
            <person name="Januszkiewicz K."/>
            <person name="Wedrychowicz H."/>
        </authorList>
    </citation>
    <scope>NUCLEOTIDE SEQUENCE [LARGE SCALE GENOMIC DNA]</scope>
    <source>
        <strain evidence="2 3">CGMCC 1.10681</strain>
    </source>
</reference>
<evidence type="ECO:0000256" key="1">
    <source>
        <dbReference type="SAM" id="MobiDB-lite"/>
    </source>
</evidence>